<reference evidence="1 2" key="1">
    <citation type="submission" date="2019-03" db="EMBL/GenBank/DDBJ databases">
        <title>Genomic Encyclopedia of Type Strains, Phase IV (KMG-IV): sequencing the most valuable type-strain genomes for metagenomic binning, comparative biology and taxonomic classification.</title>
        <authorList>
            <person name="Goeker M."/>
        </authorList>
    </citation>
    <scope>NUCLEOTIDE SEQUENCE [LARGE SCALE GENOMIC DNA]</scope>
    <source>
        <strain evidence="1 2">DSM 28679</strain>
    </source>
</reference>
<comment type="caution">
    <text evidence="1">The sequence shown here is derived from an EMBL/GenBank/DDBJ whole genome shotgun (WGS) entry which is preliminary data.</text>
</comment>
<dbReference type="AlphaFoldDB" id="A0A4R6TW85"/>
<dbReference type="InterPro" id="IPR008886">
    <property type="entry name" value="UPF0227/Esterase_YqiA"/>
</dbReference>
<proteinExistence type="predicted"/>
<dbReference type="Pfam" id="PF05728">
    <property type="entry name" value="UPF0227"/>
    <property type="match status" value="1"/>
</dbReference>
<evidence type="ECO:0000313" key="2">
    <source>
        <dbReference type="Proteomes" id="UP000294575"/>
    </source>
</evidence>
<accession>A0A4R6TW85</accession>
<gene>
    <name evidence="1" type="ORF">DFQ45_10710</name>
</gene>
<sequence>MSRCQPMADGPASVLYLHGFNSSPLSFKAQQLISHWQQAGLPPDLLFVPALPNEPRAAIALLEGWLTEQESVVLVGSSLGGYYATWLAEKYSCKALLINPAVRPHLRFQQYLGPQQNFSTGERWVLTPEHVQALAVLETPPPQDAARYWVWLESGDETLDYRDAAEFYQGCRLDIRNGGDHGYQAFVERIPELLAFAGHA</sequence>
<evidence type="ECO:0008006" key="3">
    <source>
        <dbReference type="Google" id="ProtNLM"/>
    </source>
</evidence>
<name>A0A4R6TW85_9GAMM</name>
<dbReference type="PANTHER" id="PTHR35602:SF3">
    <property type="entry name" value="ESTERASE YQIA"/>
    <property type="match status" value="1"/>
</dbReference>
<dbReference type="Proteomes" id="UP000294575">
    <property type="component" value="Unassembled WGS sequence"/>
</dbReference>
<dbReference type="EMBL" id="SNYK01000007">
    <property type="protein sequence ID" value="TDQ37506.1"/>
    <property type="molecule type" value="Genomic_DNA"/>
</dbReference>
<evidence type="ECO:0000313" key="1">
    <source>
        <dbReference type="EMBL" id="TDQ37506.1"/>
    </source>
</evidence>
<dbReference type="InterPro" id="IPR029058">
    <property type="entry name" value="AB_hydrolase_fold"/>
</dbReference>
<protein>
    <recommendedName>
        <fullName evidence="3">Esterase</fullName>
    </recommendedName>
</protein>
<dbReference type="Gene3D" id="3.40.50.1820">
    <property type="entry name" value="alpha/beta hydrolase"/>
    <property type="match status" value="1"/>
</dbReference>
<dbReference type="SUPFAM" id="SSF53474">
    <property type="entry name" value="alpha/beta-Hydrolases"/>
    <property type="match status" value="1"/>
</dbReference>
<keyword evidence="2" id="KW-1185">Reference proteome</keyword>
<dbReference type="PANTHER" id="PTHR35602">
    <property type="entry name" value="ESTERASE YQIA-RELATED"/>
    <property type="match status" value="1"/>
</dbReference>
<organism evidence="1 2">
    <name type="scientific">Thiopseudomonas denitrificans</name>
    <dbReference type="NCBI Taxonomy" id="1501432"/>
    <lineage>
        <taxon>Bacteria</taxon>
        <taxon>Pseudomonadati</taxon>
        <taxon>Pseudomonadota</taxon>
        <taxon>Gammaproteobacteria</taxon>
        <taxon>Pseudomonadales</taxon>
        <taxon>Pseudomonadaceae</taxon>
        <taxon>Thiopseudomonas</taxon>
    </lineage>
</organism>